<dbReference type="PROSITE" id="PS50937">
    <property type="entry name" value="HTH_MERR_2"/>
    <property type="match status" value="1"/>
</dbReference>
<dbReference type="PANTHER" id="PTHR30204">
    <property type="entry name" value="REDOX-CYCLING DRUG-SENSING TRANSCRIPTIONAL ACTIVATOR SOXR"/>
    <property type="match status" value="1"/>
</dbReference>
<dbReference type="Pfam" id="PF13411">
    <property type="entry name" value="MerR_1"/>
    <property type="match status" value="1"/>
</dbReference>
<organism evidence="3 4">
    <name type="scientific">Dactylosporangium salmoneum</name>
    <dbReference type="NCBI Taxonomy" id="53361"/>
    <lineage>
        <taxon>Bacteria</taxon>
        <taxon>Bacillati</taxon>
        <taxon>Actinomycetota</taxon>
        <taxon>Actinomycetes</taxon>
        <taxon>Micromonosporales</taxon>
        <taxon>Micromonosporaceae</taxon>
        <taxon>Dactylosporangium</taxon>
    </lineage>
</organism>
<dbReference type="RefSeq" id="WP_344614593.1">
    <property type="nucleotide sequence ID" value="NZ_BAAARV010000033.1"/>
</dbReference>
<comment type="caution">
    <text evidence="3">The sequence shown here is derived from an EMBL/GenBank/DDBJ whole genome shotgun (WGS) entry which is preliminary data.</text>
</comment>
<proteinExistence type="predicted"/>
<dbReference type="CDD" id="cd01109">
    <property type="entry name" value="HTH_YyaN"/>
    <property type="match status" value="1"/>
</dbReference>
<dbReference type="Gene3D" id="1.10.1660.10">
    <property type="match status" value="1"/>
</dbReference>
<keyword evidence="1" id="KW-0238">DNA-binding</keyword>
<dbReference type="InterPro" id="IPR009061">
    <property type="entry name" value="DNA-bd_dom_put_sf"/>
</dbReference>
<dbReference type="Proteomes" id="UP001501444">
    <property type="component" value="Unassembled WGS sequence"/>
</dbReference>
<dbReference type="PANTHER" id="PTHR30204:SF98">
    <property type="entry name" value="HTH-TYPE TRANSCRIPTIONAL REGULATOR ADHR"/>
    <property type="match status" value="1"/>
</dbReference>
<feature type="domain" description="HTH merR-type" evidence="2">
    <location>
        <begin position="4"/>
        <end position="73"/>
    </location>
</feature>
<evidence type="ECO:0000259" key="2">
    <source>
        <dbReference type="PROSITE" id="PS50937"/>
    </source>
</evidence>
<accession>A0ABP5TJT6</accession>
<evidence type="ECO:0000313" key="3">
    <source>
        <dbReference type="EMBL" id="GAA2354672.1"/>
    </source>
</evidence>
<keyword evidence="4" id="KW-1185">Reference proteome</keyword>
<name>A0ABP5TJT6_9ACTN</name>
<dbReference type="EMBL" id="BAAARV010000033">
    <property type="protein sequence ID" value="GAA2354672.1"/>
    <property type="molecule type" value="Genomic_DNA"/>
</dbReference>
<dbReference type="InterPro" id="IPR047057">
    <property type="entry name" value="MerR_fam"/>
</dbReference>
<protein>
    <recommendedName>
        <fullName evidence="2">HTH merR-type domain-containing protein</fullName>
    </recommendedName>
</protein>
<reference evidence="4" key="1">
    <citation type="journal article" date="2019" name="Int. J. Syst. Evol. Microbiol.">
        <title>The Global Catalogue of Microorganisms (GCM) 10K type strain sequencing project: providing services to taxonomists for standard genome sequencing and annotation.</title>
        <authorList>
            <consortium name="The Broad Institute Genomics Platform"/>
            <consortium name="The Broad Institute Genome Sequencing Center for Infectious Disease"/>
            <person name="Wu L."/>
            <person name="Ma J."/>
        </authorList>
    </citation>
    <scope>NUCLEOTIDE SEQUENCE [LARGE SCALE GENOMIC DNA]</scope>
    <source>
        <strain evidence="4">JCM 3272</strain>
    </source>
</reference>
<dbReference type="PRINTS" id="PR00040">
    <property type="entry name" value="HTHMERR"/>
</dbReference>
<dbReference type="SMART" id="SM00422">
    <property type="entry name" value="HTH_MERR"/>
    <property type="match status" value="1"/>
</dbReference>
<evidence type="ECO:0000256" key="1">
    <source>
        <dbReference type="ARBA" id="ARBA00023125"/>
    </source>
</evidence>
<sequence>METGYTIAEVSDITGLTAHTLRYYERAGLLSPPGRGSNGHRRYVESDLGMLRILTRLKATGMTIQEMRRYAELCRSGAATFEARRVLLEEHRQ</sequence>
<gene>
    <name evidence="3" type="ORF">GCM10010170_046870</name>
</gene>
<dbReference type="InterPro" id="IPR000551">
    <property type="entry name" value="MerR-type_HTH_dom"/>
</dbReference>
<evidence type="ECO:0000313" key="4">
    <source>
        <dbReference type="Proteomes" id="UP001501444"/>
    </source>
</evidence>
<dbReference type="SUPFAM" id="SSF46955">
    <property type="entry name" value="Putative DNA-binding domain"/>
    <property type="match status" value="1"/>
</dbReference>
<dbReference type="PROSITE" id="PS00552">
    <property type="entry name" value="HTH_MERR_1"/>
    <property type="match status" value="1"/>
</dbReference>